<evidence type="ECO:0000313" key="3">
    <source>
        <dbReference type="EMBL" id="RNB75639.1"/>
    </source>
</evidence>
<organism evidence="3 4">
    <name type="scientific">Brevibacillus panacihumi</name>
    <dbReference type="NCBI Taxonomy" id="497735"/>
    <lineage>
        <taxon>Bacteria</taxon>
        <taxon>Bacillati</taxon>
        <taxon>Bacillota</taxon>
        <taxon>Bacilli</taxon>
        <taxon>Bacillales</taxon>
        <taxon>Paenibacillaceae</taxon>
        <taxon>Brevibacillus</taxon>
    </lineage>
</organism>
<feature type="domain" description="Endonuclease/exonuclease/phosphatase" evidence="2">
    <location>
        <begin position="41"/>
        <end position="255"/>
    </location>
</feature>
<reference evidence="3 4" key="1">
    <citation type="submission" date="2018-10" db="EMBL/GenBank/DDBJ databases">
        <title>Phylogenomics of Brevibacillus.</title>
        <authorList>
            <person name="Dunlap C."/>
        </authorList>
    </citation>
    <scope>NUCLEOTIDE SEQUENCE [LARGE SCALE GENOMIC DNA]</scope>
    <source>
        <strain evidence="3 4">JCM 15085</strain>
    </source>
</reference>
<comment type="caution">
    <text evidence="3">The sequence shown here is derived from an EMBL/GenBank/DDBJ whole genome shotgun (WGS) entry which is preliminary data.</text>
</comment>
<dbReference type="InterPro" id="IPR005135">
    <property type="entry name" value="Endo/exonuclease/phosphatase"/>
</dbReference>
<dbReference type="SUPFAM" id="SSF56219">
    <property type="entry name" value="DNase I-like"/>
    <property type="match status" value="1"/>
</dbReference>
<dbReference type="InterPro" id="IPR036691">
    <property type="entry name" value="Endo/exonu/phosph_ase_sf"/>
</dbReference>
<dbReference type="GO" id="GO:0003824">
    <property type="term" value="F:catalytic activity"/>
    <property type="evidence" value="ECO:0007669"/>
    <property type="project" value="InterPro"/>
</dbReference>
<gene>
    <name evidence="3" type="ORF">EDM58_18340</name>
</gene>
<feature type="signal peptide" evidence="1">
    <location>
        <begin position="1"/>
        <end position="19"/>
    </location>
</feature>
<proteinExistence type="predicted"/>
<dbReference type="PANTHER" id="PTHR14859:SF15">
    <property type="entry name" value="ENDONUCLEASE_EXONUCLEASE_PHOSPHATASE DOMAIN-CONTAINING PROTEIN"/>
    <property type="match status" value="1"/>
</dbReference>
<evidence type="ECO:0000313" key="4">
    <source>
        <dbReference type="Proteomes" id="UP000281915"/>
    </source>
</evidence>
<dbReference type="EMBL" id="RHHT01000045">
    <property type="protein sequence ID" value="RNB75639.1"/>
    <property type="molecule type" value="Genomic_DNA"/>
</dbReference>
<dbReference type="Proteomes" id="UP000281915">
    <property type="component" value="Unassembled WGS sequence"/>
</dbReference>
<dbReference type="GO" id="GO:0016020">
    <property type="term" value="C:membrane"/>
    <property type="evidence" value="ECO:0007669"/>
    <property type="project" value="GOC"/>
</dbReference>
<dbReference type="RefSeq" id="WP_122914610.1">
    <property type="nucleotide sequence ID" value="NZ_RHHT01000045.1"/>
</dbReference>
<name>A0A3M8CJ28_9BACL</name>
<accession>A0A3M8CJ28</accession>
<dbReference type="Gene3D" id="3.60.10.10">
    <property type="entry name" value="Endonuclease/exonuclease/phosphatase"/>
    <property type="match status" value="1"/>
</dbReference>
<sequence>MRRITLFLTLFLFSPTAPIIYNVHSVPAAPLGKDERPLKIVTYNIRGCRDDEGIADPLHIAETLQTLNADVIALQEVDYRLPRSQFVDQIAEIADSLQMNYVYAPSLSLVVGTYGNALLSKLPILHAETIALPASWEPRSLLDVTLDWNDKPLHVYVTHLGVKESEHREQIESLLASLQENTHQSGVLLGDFNMQPDHPLLDSLRSLYQDPVYDQQLEFVTLKGKHRGRQIDRIFLSPDLAFLDAAAPSIGQSDHFPVWMRIQKNAPHPEVSAEAER</sequence>
<dbReference type="AlphaFoldDB" id="A0A3M8CJ28"/>
<dbReference type="Pfam" id="PF03372">
    <property type="entry name" value="Exo_endo_phos"/>
    <property type="match status" value="1"/>
</dbReference>
<evidence type="ECO:0000259" key="2">
    <source>
        <dbReference type="Pfam" id="PF03372"/>
    </source>
</evidence>
<evidence type="ECO:0000256" key="1">
    <source>
        <dbReference type="SAM" id="SignalP"/>
    </source>
</evidence>
<keyword evidence="1" id="KW-0732">Signal</keyword>
<protein>
    <recommendedName>
        <fullName evidence="2">Endonuclease/exonuclease/phosphatase domain-containing protein</fullName>
    </recommendedName>
</protein>
<dbReference type="InterPro" id="IPR051916">
    <property type="entry name" value="GPI-anchor_lipid_remodeler"/>
</dbReference>
<dbReference type="PANTHER" id="PTHR14859">
    <property type="entry name" value="CALCOFLUOR WHITE HYPERSENSITIVE PROTEIN PRECURSOR"/>
    <property type="match status" value="1"/>
</dbReference>
<feature type="chain" id="PRO_5039611379" description="Endonuclease/exonuclease/phosphatase domain-containing protein" evidence="1">
    <location>
        <begin position="20"/>
        <end position="277"/>
    </location>
</feature>
<dbReference type="GO" id="GO:0006506">
    <property type="term" value="P:GPI anchor biosynthetic process"/>
    <property type="evidence" value="ECO:0007669"/>
    <property type="project" value="TreeGrafter"/>
</dbReference>